<feature type="region of interest" description="Disordered" evidence="1">
    <location>
        <begin position="497"/>
        <end position="807"/>
    </location>
</feature>
<accession>A0ABY8WJX6</accession>
<feature type="compositionally biased region" description="Low complexity" evidence="1">
    <location>
        <begin position="566"/>
        <end position="577"/>
    </location>
</feature>
<reference evidence="3 4" key="1">
    <citation type="submission" date="2023-06" db="EMBL/GenBank/DDBJ databases">
        <authorList>
            <person name="Yushchuk O."/>
            <person name="Binda E."/>
            <person name="Ruckert-Reed C."/>
            <person name="Fedorenko V."/>
            <person name="Kalinowski J."/>
            <person name="Marinelli F."/>
        </authorList>
    </citation>
    <scope>NUCLEOTIDE SEQUENCE [LARGE SCALE GENOMIC DNA]</scope>
    <source>
        <strain evidence="3 4">NRRL 3884</strain>
    </source>
</reference>
<feature type="compositionally biased region" description="Basic and acidic residues" evidence="1">
    <location>
        <begin position="746"/>
        <end position="807"/>
    </location>
</feature>
<feature type="compositionally biased region" description="Basic and acidic residues" evidence="1">
    <location>
        <begin position="717"/>
        <end position="733"/>
    </location>
</feature>
<feature type="transmembrane region" description="Helical" evidence="2">
    <location>
        <begin position="129"/>
        <end position="146"/>
    </location>
</feature>
<keyword evidence="2" id="KW-0472">Membrane</keyword>
<feature type="transmembrane region" description="Helical" evidence="2">
    <location>
        <begin position="152"/>
        <end position="173"/>
    </location>
</feature>
<proteinExistence type="predicted"/>
<keyword evidence="4" id="KW-1185">Reference proteome</keyword>
<dbReference type="CDD" id="cd06462">
    <property type="entry name" value="Peptidase_S24_S26"/>
    <property type="match status" value="1"/>
</dbReference>
<evidence type="ECO:0000256" key="1">
    <source>
        <dbReference type="SAM" id="MobiDB-lite"/>
    </source>
</evidence>
<feature type="compositionally biased region" description="Basic residues" evidence="1">
    <location>
        <begin position="697"/>
        <end position="712"/>
    </location>
</feature>
<feature type="compositionally biased region" description="Low complexity" evidence="1">
    <location>
        <begin position="734"/>
        <end position="745"/>
    </location>
</feature>
<sequence length="807" mass="85072">MQPLYHAGDLVFLTKVDSYEVGQIAAYHSASADVEVLHRIIGGDAESGFVFQGDNNDFIDPARPAAGELIGRAVLHVPRGGTWLRPLLSPTSLGMVGFLVIGGGAGAAENRRDVPRGRRKRKVKGMSRQGGSWAAAAAVVKAVSRLHPILRAAAALTALCGAAGLLLGVAGWMRPATQSAPISNQSGESMRFSYSAEVERSAAYDGTVAYSPDPIYRKLADFVDLQLQYRGKPGRLNVDARLSAQSGWHSTIQLSQPRRFTADRYTGTVLLDLDGMADRAREAARAIGADLGPITVLVIAHVLHDDGSTFAPQLALGLGPLQLSMVNGPDSLVVSHSGKAAGGATYPRQLSVLGHDLMTAAAARNHAIRLLLIALAGIIGIGLAASRSVPLATRAQIQRRYGHLLVPIEPMAKQSEPVVTVATFPALVKLAEKYGQMILTWTRPDGADDFVVRDDGVIYRFRIVPARPAGAKPPLSGMPHPARHARKSAALGIASVINTPAPPPVQTPEAPARETPFLETEPPQPPPGEPTSPPPAAQEPPTPEPATPEPPSRETAAQETPSQEIAGQEPAAQATPPEEAKLLEAPPEEAKPSETPSEEAKPAEAPPPEARDPAELEQSPAAEESPVAEAPPRTTQRKPKPARQTTTPRAAKTARKTAGPPATEPGVVAPAVPQEALTGPADDPAAGSGAAPEKAAPRKRAAPRKPRARKAAAPKTEIPKTEIPKTEAPKTEAEPSAAAADGESAAAERKAAEELADRNKVLEESIARKAEQDQAAADRARKERLARSAPRDPVFDFLPRDKQPRDD</sequence>
<dbReference type="Proteomes" id="UP001240150">
    <property type="component" value="Chromosome"/>
</dbReference>
<keyword evidence="2" id="KW-1133">Transmembrane helix</keyword>
<feature type="transmembrane region" description="Helical" evidence="2">
    <location>
        <begin position="87"/>
        <end position="108"/>
    </location>
</feature>
<feature type="compositionally biased region" description="Basic and acidic residues" evidence="1">
    <location>
        <begin position="578"/>
        <end position="602"/>
    </location>
</feature>
<feature type="compositionally biased region" description="Low complexity" evidence="1">
    <location>
        <begin position="642"/>
        <end position="661"/>
    </location>
</feature>
<feature type="compositionally biased region" description="Low complexity" evidence="1">
    <location>
        <begin position="616"/>
        <end position="632"/>
    </location>
</feature>
<feature type="compositionally biased region" description="Low complexity" evidence="1">
    <location>
        <begin position="507"/>
        <end position="521"/>
    </location>
</feature>
<protein>
    <submittedName>
        <fullName evidence="3">DUF5305 family protein</fullName>
    </submittedName>
</protein>
<evidence type="ECO:0000256" key="2">
    <source>
        <dbReference type="SAM" id="Phobius"/>
    </source>
</evidence>
<name>A0ABY8WJX6_9ACTN</name>
<dbReference type="RefSeq" id="WP_284918523.1">
    <property type="nucleotide sequence ID" value="NZ_CP126980.1"/>
</dbReference>
<keyword evidence="2" id="KW-0812">Transmembrane</keyword>
<feature type="compositionally biased region" description="Pro residues" evidence="1">
    <location>
        <begin position="522"/>
        <end position="550"/>
    </location>
</feature>
<gene>
    <name evidence="3" type="ORF">ACTOB_000661</name>
</gene>
<feature type="transmembrane region" description="Helical" evidence="2">
    <location>
        <begin position="367"/>
        <end position="385"/>
    </location>
</feature>
<evidence type="ECO:0000313" key="3">
    <source>
        <dbReference type="EMBL" id="WIM97160.1"/>
    </source>
</evidence>
<evidence type="ECO:0000313" key="4">
    <source>
        <dbReference type="Proteomes" id="UP001240150"/>
    </source>
</evidence>
<dbReference type="EMBL" id="CP126980">
    <property type="protein sequence ID" value="WIM97160.1"/>
    <property type="molecule type" value="Genomic_DNA"/>
</dbReference>
<feature type="compositionally biased region" description="Low complexity" evidence="1">
    <location>
        <begin position="679"/>
        <end position="694"/>
    </location>
</feature>
<organism evidence="3 4">
    <name type="scientific">Actinoplanes oblitus</name>
    <dbReference type="NCBI Taxonomy" id="3040509"/>
    <lineage>
        <taxon>Bacteria</taxon>
        <taxon>Bacillati</taxon>
        <taxon>Actinomycetota</taxon>
        <taxon>Actinomycetes</taxon>
        <taxon>Micromonosporales</taxon>
        <taxon>Micromonosporaceae</taxon>
        <taxon>Actinoplanes</taxon>
    </lineage>
</organism>